<reference evidence="2 3" key="1">
    <citation type="submission" date="2015-06" db="EMBL/GenBank/DDBJ databases">
        <title>New insights into the roles of widespread benthic archaea in carbon and nitrogen cycling.</title>
        <authorList>
            <person name="Lazar C.S."/>
            <person name="Baker B.J."/>
            <person name="Seitz K.W."/>
            <person name="Hyde A.S."/>
            <person name="Dick G.J."/>
            <person name="Hinrichs K.-U."/>
            <person name="Teske A.P."/>
        </authorList>
    </citation>
    <scope>NUCLEOTIDE SEQUENCE [LARGE SCALE GENOMIC DNA]</scope>
    <source>
        <strain evidence="2">DG-45</strain>
    </source>
</reference>
<evidence type="ECO:0000259" key="1">
    <source>
        <dbReference type="Pfam" id="PF00149"/>
    </source>
</evidence>
<dbReference type="Proteomes" id="UP000037210">
    <property type="component" value="Unassembled WGS sequence"/>
</dbReference>
<dbReference type="PANTHER" id="PTHR39323">
    <property type="entry name" value="BLR1149 PROTEIN"/>
    <property type="match status" value="1"/>
</dbReference>
<dbReference type="SUPFAM" id="SSF56300">
    <property type="entry name" value="Metallo-dependent phosphatases"/>
    <property type="match status" value="1"/>
</dbReference>
<dbReference type="InterPro" id="IPR004843">
    <property type="entry name" value="Calcineurin-like_PHP"/>
</dbReference>
<evidence type="ECO:0000313" key="2">
    <source>
        <dbReference type="EMBL" id="KON31605.1"/>
    </source>
</evidence>
<evidence type="ECO:0000313" key="3">
    <source>
        <dbReference type="Proteomes" id="UP000037210"/>
    </source>
</evidence>
<feature type="domain" description="Calcineurin-like phosphoesterase" evidence="1">
    <location>
        <begin position="8"/>
        <end position="150"/>
    </location>
</feature>
<dbReference type="Pfam" id="PF00149">
    <property type="entry name" value="Metallophos"/>
    <property type="match status" value="1"/>
</dbReference>
<dbReference type="PANTHER" id="PTHR39323:SF1">
    <property type="entry name" value="BLR1149 PROTEIN"/>
    <property type="match status" value="1"/>
</dbReference>
<dbReference type="AlphaFoldDB" id="A0A0M0BTC1"/>
<dbReference type="EMBL" id="LFWZ01000001">
    <property type="protein sequence ID" value="KON31605.1"/>
    <property type="molecule type" value="Genomic_DNA"/>
</dbReference>
<sequence>MLIEGEERLLLASDFHLGLEYELAQMGINIPYQTDRILGELLSIVRQQRPDRLLLLGDIKHGVPITSFQEQREIPRFFAALQEEVGAIDVIRGNHDAHIQHLVPEGVSVHPSRGMMLGERFKIAAMHGHAWPRPEMMAADLIVMGHNHPTVQLKTPLGIRVSQRVWMRGLCDGRSLAQAVLKQAGVGVEGDPLEAFERQFKARMDRPLMVLLPAFNDLLGGLPVNAEAPKSLLGPLLRTGAVDIDDFEVYLLDGTFLGEVKFLRTLA</sequence>
<dbReference type="InterPro" id="IPR024173">
    <property type="entry name" value="Pesterase_MJ0037-like"/>
</dbReference>
<protein>
    <recommendedName>
        <fullName evidence="1">Calcineurin-like phosphoesterase domain-containing protein</fullName>
    </recommendedName>
</protein>
<dbReference type="Gene3D" id="3.60.21.10">
    <property type="match status" value="1"/>
</dbReference>
<proteinExistence type="predicted"/>
<dbReference type="InterPro" id="IPR029052">
    <property type="entry name" value="Metallo-depent_PP-like"/>
</dbReference>
<dbReference type="PIRSF" id="PIRSF000887">
    <property type="entry name" value="Pesterase_MJ0037"/>
    <property type="match status" value="1"/>
</dbReference>
<comment type="caution">
    <text evidence="2">The sequence shown here is derived from an EMBL/GenBank/DDBJ whole genome shotgun (WGS) entry which is preliminary data.</text>
</comment>
<gene>
    <name evidence="2" type="ORF">AC482_00190</name>
</gene>
<accession>A0A0M0BTC1</accession>
<organism evidence="2 3">
    <name type="scientific">miscellaneous Crenarchaeota group-15 archaeon DG-45</name>
    <dbReference type="NCBI Taxonomy" id="1685127"/>
    <lineage>
        <taxon>Archaea</taxon>
        <taxon>Candidatus Bathyarchaeota</taxon>
        <taxon>MCG-15</taxon>
    </lineage>
</organism>
<name>A0A0M0BTC1_9ARCH</name>